<feature type="domain" description="STAS" evidence="1">
    <location>
        <begin position="42"/>
        <end position="99"/>
    </location>
</feature>
<keyword evidence="3" id="KW-1185">Reference proteome</keyword>
<dbReference type="Pfam" id="PF13466">
    <property type="entry name" value="STAS_2"/>
    <property type="match status" value="1"/>
</dbReference>
<dbReference type="InterPro" id="IPR002645">
    <property type="entry name" value="STAS_dom"/>
</dbReference>
<sequence length="99" mass="10517">MAELKRIDDARVMLEGHVNKDTVPTLVEAGWKTLSAADTAQVVDLSGVSSADSSSLALLLEWTRRAEAASKPVSFEHFPDDMAALASVCGISELFPALS</sequence>
<name>A0A1X7AFP1_9GAMM</name>
<gene>
    <name evidence="2" type="ORF">EHSB41UT_00701</name>
</gene>
<proteinExistence type="predicted"/>
<evidence type="ECO:0000259" key="1">
    <source>
        <dbReference type="PROSITE" id="PS50801"/>
    </source>
</evidence>
<evidence type="ECO:0000313" key="2">
    <source>
        <dbReference type="EMBL" id="SMA37193.1"/>
    </source>
</evidence>
<dbReference type="EMBL" id="FWPT01000002">
    <property type="protein sequence ID" value="SMA37193.1"/>
    <property type="molecule type" value="Genomic_DNA"/>
</dbReference>
<protein>
    <recommendedName>
        <fullName evidence="1">STAS domain-containing protein</fullName>
    </recommendedName>
</protein>
<dbReference type="Gene3D" id="3.30.750.24">
    <property type="entry name" value="STAS domain"/>
    <property type="match status" value="1"/>
</dbReference>
<dbReference type="InterPro" id="IPR036513">
    <property type="entry name" value="STAS_dom_sf"/>
</dbReference>
<dbReference type="PROSITE" id="PS50801">
    <property type="entry name" value="STAS"/>
    <property type="match status" value="1"/>
</dbReference>
<dbReference type="SUPFAM" id="SSF52091">
    <property type="entry name" value="SpoIIaa-like"/>
    <property type="match status" value="1"/>
</dbReference>
<evidence type="ECO:0000313" key="3">
    <source>
        <dbReference type="Proteomes" id="UP000196573"/>
    </source>
</evidence>
<dbReference type="AlphaFoldDB" id="A0A1X7AFP1"/>
<accession>A0A1X7AFP1</accession>
<reference evidence="2 3" key="1">
    <citation type="submission" date="2017-03" db="EMBL/GenBank/DDBJ databases">
        <authorList>
            <person name="Afonso C.L."/>
            <person name="Miller P.J."/>
            <person name="Scott M.A."/>
            <person name="Spackman E."/>
            <person name="Goraichik I."/>
            <person name="Dimitrov K.M."/>
            <person name="Suarez D.L."/>
            <person name="Swayne D.E."/>
        </authorList>
    </citation>
    <scope>NUCLEOTIDE SEQUENCE [LARGE SCALE GENOMIC DNA]</scope>
    <source>
        <strain evidence="2">SB41UT1</strain>
    </source>
</reference>
<organism evidence="2 3">
    <name type="scientific">Parendozoicomonas haliclonae</name>
    <dbReference type="NCBI Taxonomy" id="1960125"/>
    <lineage>
        <taxon>Bacteria</taxon>
        <taxon>Pseudomonadati</taxon>
        <taxon>Pseudomonadota</taxon>
        <taxon>Gammaproteobacteria</taxon>
        <taxon>Oceanospirillales</taxon>
        <taxon>Endozoicomonadaceae</taxon>
        <taxon>Parendozoicomonas</taxon>
    </lineage>
</organism>
<dbReference type="RefSeq" id="WP_106408268.1">
    <property type="nucleotide sequence ID" value="NZ_CBCSCN010000014.1"/>
</dbReference>
<dbReference type="Proteomes" id="UP000196573">
    <property type="component" value="Unassembled WGS sequence"/>
</dbReference>
<dbReference type="InterPro" id="IPR058548">
    <property type="entry name" value="MlaB-like_STAS"/>
</dbReference>